<feature type="region of interest" description="Disordered" evidence="2">
    <location>
        <begin position="96"/>
        <end position="340"/>
    </location>
</feature>
<dbReference type="EMBL" id="VIIS01000478">
    <property type="protein sequence ID" value="KAF0308547.1"/>
    <property type="molecule type" value="Genomic_DNA"/>
</dbReference>
<gene>
    <name evidence="4" type="primary">QRICH2_2</name>
    <name evidence="4" type="ORF">FJT64_020233</name>
</gene>
<feature type="region of interest" description="Disordered" evidence="2">
    <location>
        <begin position="1"/>
        <end position="22"/>
    </location>
</feature>
<keyword evidence="5" id="KW-1185">Reference proteome</keyword>
<feature type="compositionally biased region" description="Basic and acidic residues" evidence="2">
    <location>
        <begin position="111"/>
        <end position="124"/>
    </location>
</feature>
<dbReference type="Pfam" id="PF16043">
    <property type="entry name" value="DUF4795"/>
    <property type="match status" value="1"/>
</dbReference>
<feature type="coiled-coil region" evidence="1">
    <location>
        <begin position="418"/>
        <end position="445"/>
    </location>
</feature>
<feature type="compositionally biased region" description="Basic and acidic residues" evidence="2">
    <location>
        <begin position="283"/>
        <end position="294"/>
    </location>
</feature>
<feature type="region of interest" description="Disordered" evidence="2">
    <location>
        <begin position="1086"/>
        <end position="1398"/>
    </location>
</feature>
<feature type="coiled-coil region" evidence="1">
    <location>
        <begin position="724"/>
        <end position="776"/>
    </location>
</feature>
<feature type="compositionally biased region" description="Basic and acidic residues" evidence="2">
    <location>
        <begin position="144"/>
        <end position="160"/>
    </location>
</feature>
<evidence type="ECO:0000259" key="3">
    <source>
        <dbReference type="Pfam" id="PF16043"/>
    </source>
</evidence>
<protein>
    <submittedName>
        <fullName evidence="4">Glutamine-rich protein 2</fullName>
    </submittedName>
</protein>
<feature type="compositionally biased region" description="Low complexity" evidence="2">
    <location>
        <begin position="1"/>
        <end position="13"/>
    </location>
</feature>
<feature type="region of interest" description="Disordered" evidence="2">
    <location>
        <begin position="448"/>
        <end position="468"/>
    </location>
</feature>
<evidence type="ECO:0000256" key="2">
    <source>
        <dbReference type="SAM" id="MobiDB-lite"/>
    </source>
</evidence>
<feature type="compositionally biased region" description="Basic and acidic residues" evidence="2">
    <location>
        <begin position="1191"/>
        <end position="1220"/>
    </location>
</feature>
<dbReference type="PANTHER" id="PTHR47080">
    <property type="entry name" value="CHROMOSOME 16 OPEN READING FRAME 96"/>
    <property type="match status" value="1"/>
</dbReference>
<dbReference type="OrthoDB" id="5981048at2759"/>
<sequence length="1398" mass="148254">MAAVAEEAPAVGALDAPETDEEHAAEDGKKTIISLGELVDLALCTPEPGAVNFNLLRAVLHALVQRLDLVDIKAEILDEDTDNVFSQIMENAEKLGLKDMRARQSGSARASDGEKSQRRGDSKERRRHKSRRSDRSRGGSSRRGSSERAPSHSAAGDEQRPAAGAPGSGAAPAAPSGGARRSRSGSGPAGAGSGAEHSDEFEDVRETFCPPDSAGHPDVARSRSLSGQRVLAEDGEVTAEPAGSAGSRRASSSGPRRSASAEGRAETAEGEGEPAEGAGAPSESHRLSRDRRSSSDSLGLSSGLSSASDSESRARQGSRKATLSELASERLRRSGRQSAVSISSNIEGTAVLSDYTNLDRLEKKMADIQQKMETLELADMLPKVRELQKAITGSQEDVQGLWQSLQLMKKVDANEEGIDKLTHVIENAMAKLKKVRKHTDRLDKQLADMMGHKSSSQSKSKTDSHKPVTMAEMETKYNEIKSVIEGLMSSMGQDPNAPPGEDGEDSSDSLRRVGAGIVTWNVLESALENIRGEVKEISEVNDQALSSVEEQQTEARQQELRESAAADHSTQVSKVKQLLANLSRLVDKHRALEKRVVQMEESMGDGFSDKVLEQLTLLKASASQIQDLRNKLSSSTQPVGGGAGMGSGGGGMGSGGAGMAGRAGAAARGGMGHGWSELDVADSAGSMGHMVSDDLSLNLSTLREPSQMDLNHLSDWLNYNKARMEQLEKALVSQSEQVRDFGDRLGDQVVSFRDKLERVERELAGMLGRITSAAQKSGMSREDSQALHDAYAKIQTLQMDVEALSNVSKKIVSDRGQIDDELSMLIRALEELKECKVDRATLDELIETKADRSSVEKKVSSWQFEQACQELSEGLGTMLEKMGSQEVDWSRAVDEINADLHRKLDRIELAPLRRYINTRLKNIMTKLNRLIAEDESPDACTTRRKLVRNLNCLSCDDPRKITGLTSAPNVPLLEAFPPSIGDRHQVTYRLGNIRRQQQMRCEPYKDMTGHQGVFRNHIKNEIEAMTHRGIPHHPNCPLYMNRAPHGRCTCVATRFCGGSHTKINCVDTRQRRIGLGAPLLPFGAAMAGQPASGRGSQERVTRTASGGTQRSAAAAGGPRRPGSRTGLPPSSAGSGPRQVRSTGSGVRQKRSGSGLGTKSAPEFPVPFEPPGEGRAEGGEAAPAPAEAAAGPEEKTEEAEVKTEPAEEVKPEPAEEPKTEPVEPPAEGAAEPKPEPGEGAAADEPAAAQAAPEETPVPGQAAPEETPAPAAEEVAAAESPAPAAEGEGEPAAPQETPAPEGETETGDAAPAEETAGSQETEGGQEAPAAESGTEPAAETAEAVLTETEAAPAEAEAAPAEPEAAPAEPEPEAAPAETETSAATEQKPDEAAAPTEGGDS</sequence>
<feature type="compositionally biased region" description="Low complexity" evidence="2">
    <location>
        <begin position="1324"/>
        <end position="1383"/>
    </location>
</feature>
<dbReference type="InterPro" id="IPR032013">
    <property type="entry name" value="DUF4795"/>
</dbReference>
<feature type="compositionally biased region" description="Low complexity" evidence="2">
    <location>
        <begin position="1110"/>
        <end position="1131"/>
    </location>
</feature>
<comment type="caution">
    <text evidence="4">The sequence shown here is derived from an EMBL/GenBank/DDBJ whole genome shotgun (WGS) entry which is preliminary data.</text>
</comment>
<reference evidence="4 5" key="1">
    <citation type="submission" date="2019-07" db="EMBL/GenBank/DDBJ databases">
        <title>Draft genome assembly of a fouling barnacle, Amphibalanus amphitrite (Darwin, 1854): The first reference genome for Thecostraca.</title>
        <authorList>
            <person name="Kim W."/>
        </authorList>
    </citation>
    <scope>NUCLEOTIDE SEQUENCE [LARGE SCALE GENOMIC DNA]</scope>
    <source>
        <strain evidence="4">SNU_AA5</strain>
        <tissue evidence="4">Soma without cirri and trophi</tissue>
    </source>
</reference>
<feature type="region of interest" description="Disordered" evidence="2">
    <location>
        <begin position="545"/>
        <end position="572"/>
    </location>
</feature>
<proteinExistence type="predicted"/>
<feature type="region of interest" description="Disordered" evidence="2">
    <location>
        <begin position="631"/>
        <end position="668"/>
    </location>
</feature>
<feature type="compositionally biased region" description="Basic and acidic residues" evidence="2">
    <location>
        <begin position="556"/>
        <end position="565"/>
    </location>
</feature>
<keyword evidence="1" id="KW-0175">Coiled coil</keyword>
<dbReference type="PANTHER" id="PTHR47080:SF1">
    <property type="entry name" value="CHROMOSOME 16 OPEN READING FRAME 96"/>
    <property type="match status" value="1"/>
</dbReference>
<feature type="compositionally biased region" description="Low complexity" evidence="2">
    <location>
        <begin position="161"/>
        <end position="179"/>
    </location>
</feature>
<feature type="compositionally biased region" description="Low complexity" evidence="2">
    <location>
        <begin position="1178"/>
        <end position="1190"/>
    </location>
</feature>
<feature type="compositionally biased region" description="Low complexity" evidence="2">
    <location>
        <begin position="295"/>
        <end position="309"/>
    </location>
</feature>
<evidence type="ECO:0000313" key="5">
    <source>
        <dbReference type="Proteomes" id="UP000440578"/>
    </source>
</evidence>
<evidence type="ECO:0000256" key="1">
    <source>
        <dbReference type="SAM" id="Coils"/>
    </source>
</evidence>
<dbReference type="Proteomes" id="UP000440578">
    <property type="component" value="Unassembled WGS sequence"/>
</dbReference>
<feature type="compositionally biased region" description="Basic residues" evidence="2">
    <location>
        <begin position="125"/>
        <end position="134"/>
    </location>
</feature>
<organism evidence="4 5">
    <name type="scientific">Amphibalanus amphitrite</name>
    <name type="common">Striped barnacle</name>
    <name type="synonym">Balanus amphitrite</name>
    <dbReference type="NCBI Taxonomy" id="1232801"/>
    <lineage>
        <taxon>Eukaryota</taxon>
        <taxon>Metazoa</taxon>
        <taxon>Ecdysozoa</taxon>
        <taxon>Arthropoda</taxon>
        <taxon>Crustacea</taxon>
        <taxon>Multicrustacea</taxon>
        <taxon>Cirripedia</taxon>
        <taxon>Thoracica</taxon>
        <taxon>Thoracicalcarea</taxon>
        <taxon>Balanomorpha</taxon>
        <taxon>Balanoidea</taxon>
        <taxon>Balanidae</taxon>
        <taxon>Amphibalaninae</taxon>
        <taxon>Amphibalanus</taxon>
    </lineage>
</organism>
<feature type="compositionally biased region" description="Low complexity" evidence="2">
    <location>
        <begin position="239"/>
        <end position="262"/>
    </location>
</feature>
<feature type="compositionally biased region" description="Low complexity" evidence="2">
    <location>
        <begin position="1236"/>
        <end position="1299"/>
    </location>
</feature>
<evidence type="ECO:0000313" key="4">
    <source>
        <dbReference type="EMBL" id="KAF0308547.1"/>
    </source>
</evidence>
<accession>A0A6A4WMD5</accession>
<name>A0A6A4WMD5_AMPAM</name>
<feature type="region of interest" description="Disordered" evidence="2">
    <location>
        <begin position="489"/>
        <end position="509"/>
    </location>
</feature>
<feature type="domain" description="DUF4795" evidence="3">
    <location>
        <begin position="781"/>
        <end position="977"/>
    </location>
</feature>
<feature type="compositionally biased region" description="Gly residues" evidence="2">
    <location>
        <begin position="639"/>
        <end position="668"/>
    </location>
</feature>